<accession>A0A423GVP9</accession>
<evidence type="ECO:0000313" key="3">
    <source>
        <dbReference type="Proteomes" id="UP000286071"/>
    </source>
</evidence>
<name>A0A423GVP9_9PSED</name>
<dbReference type="OrthoDB" id="9985691at2"/>
<gene>
    <name evidence="2" type="ORF">BK659_24555</name>
</gene>
<dbReference type="AlphaFoldDB" id="A0A423GVP9"/>
<feature type="region of interest" description="Disordered" evidence="1">
    <location>
        <begin position="1"/>
        <end position="46"/>
    </location>
</feature>
<evidence type="ECO:0000256" key="1">
    <source>
        <dbReference type="SAM" id="MobiDB-lite"/>
    </source>
</evidence>
<dbReference type="EMBL" id="MOBJ01000034">
    <property type="protein sequence ID" value="RON01685.1"/>
    <property type="molecule type" value="Genomic_DNA"/>
</dbReference>
<evidence type="ECO:0000313" key="2">
    <source>
        <dbReference type="EMBL" id="RON01685.1"/>
    </source>
</evidence>
<dbReference type="Proteomes" id="UP000286071">
    <property type="component" value="Unassembled WGS sequence"/>
</dbReference>
<protein>
    <submittedName>
        <fullName evidence="2">Uncharacterized protein</fullName>
    </submittedName>
</protein>
<comment type="caution">
    <text evidence="2">The sequence shown here is derived from an EMBL/GenBank/DDBJ whole genome shotgun (WGS) entry which is preliminary data.</text>
</comment>
<organism evidence="2 3">
    <name type="scientific">Pseudomonas brassicacearum</name>
    <dbReference type="NCBI Taxonomy" id="930166"/>
    <lineage>
        <taxon>Bacteria</taxon>
        <taxon>Pseudomonadati</taxon>
        <taxon>Pseudomonadota</taxon>
        <taxon>Gammaproteobacteria</taxon>
        <taxon>Pseudomonadales</taxon>
        <taxon>Pseudomonadaceae</taxon>
        <taxon>Pseudomonas</taxon>
    </lineage>
</organism>
<proteinExistence type="predicted"/>
<dbReference type="RefSeq" id="WP_123428206.1">
    <property type="nucleotide sequence ID" value="NZ_MOBJ01000034.1"/>
</dbReference>
<sequence>MNEDRTGSSEQYHENGRSPESYRWEHERKEAKRKEKEINDENERLDNDEKTINAEIEKRKNAHWKQFSQSNNEIRLLIFIHNNTSETIQLIDTDFDVEDMSGCDIPPYEIATMDAKKYFDSNRLSAVTARNQTFIKKFFTYGAGDMKCHFDTTMVVKSSFGVFTTTLTPTWAHQASSMGRKKLVCSSRLRAHVPAAPYSYCLDIHIGQEQ</sequence>
<reference evidence="2 3" key="1">
    <citation type="submission" date="2016-10" db="EMBL/GenBank/DDBJ databases">
        <title>Comparative genome analysis of multiple Pseudomonas spp. focuses on biocontrol and plant growth promoting traits.</title>
        <authorList>
            <person name="Tao X.-Y."/>
            <person name="Taylor C.G."/>
        </authorList>
    </citation>
    <scope>NUCLEOTIDE SEQUENCE [LARGE SCALE GENOMIC DNA]</scope>
    <source>
        <strain evidence="2 3">48H11</strain>
    </source>
</reference>